<dbReference type="EMBL" id="JAMXLT020000023">
    <property type="protein sequence ID" value="MDW8549834.1"/>
    <property type="molecule type" value="Genomic_DNA"/>
</dbReference>
<evidence type="ECO:0000313" key="1">
    <source>
        <dbReference type="EMBL" id="MDW8549834.1"/>
    </source>
</evidence>
<organism evidence="1 2">
    <name type="scientific">Epilithonimonas ginsengisoli</name>
    <dbReference type="NCBI Taxonomy" id="1245592"/>
    <lineage>
        <taxon>Bacteria</taxon>
        <taxon>Pseudomonadati</taxon>
        <taxon>Bacteroidota</taxon>
        <taxon>Flavobacteriia</taxon>
        <taxon>Flavobacteriales</taxon>
        <taxon>Weeksellaceae</taxon>
        <taxon>Chryseobacterium group</taxon>
        <taxon>Epilithonimonas</taxon>
    </lineage>
</organism>
<proteinExistence type="predicted"/>
<name>A0ABU4JJR6_9FLAO</name>
<dbReference type="RefSeq" id="WP_063969500.1">
    <property type="nucleotide sequence ID" value="NZ_JAMXLT020000023.1"/>
</dbReference>
<sequence length="93" mass="10826">MAKFIKDGLQSKSEKELQIEVSNDDILSPYYYPPPEDQMRQREVAEMFSTTVQTIINWSSSGKIPTFRIGKVPIYSRKLLIYIARNNRNLLKS</sequence>
<evidence type="ECO:0000313" key="2">
    <source>
        <dbReference type="Proteomes" id="UP001204439"/>
    </source>
</evidence>
<accession>A0ABU4JJR6</accession>
<reference evidence="1 2" key="1">
    <citation type="submission" date="2023-11" db="EMBL/GenBank/DDBJ databases">
        <title>First isolation, identification, and characterization of non-pathogenic Epilithonimonas ginsengisoli isolated from diseased farmed rainbow trout (Oncorhynchus mykiss) in Chile.</title>
        <authorList>
            <person name="Miranda C.D."/>
            <person name="Irgang R."/>
            <person name="Concha C."/>
            <person name="Rojas R."/>
            <person name="Avendano R."/>
        </authorList>
    </citation>
    <scope>NUCLEOTIDE SEQUENCE [LARGE SCALE GENOMIC DNA]</scope>
    <source>
        <strain evidence="1 2">FP99</strain>
    </source>
</reference>
<gene>
    <name evidence="1" type="ORF">NG800_012990</name>
</gene>
<dbReference type="InterPro" id="IPR009061">
    <property type="entry name" value="DNA-bd_dom_put_sf"/>
</dbReference>
<dbReference type="Proteomes" id="UP001204439">
    <property type="component" value="Unassembled WGS sequence"/>
</dbReference>
<comment type="caution">
    <text evidence="1">The sequence shown here is derived from an EMBL/GenBank/DDBJ whole genome shotgun (WGS) entry which is preliminary data.</text>
</comment>
<dbReference type="SUPFAM" id="SSF46955">
    <property type="entry name" value="Putative DNA-binding domain"/>
    <property type="match status" value="1"/>
</dbReference>
<keyword evidence="2" id="KW-1185">Reference proteome</keyword>
<protein>
    <submittedName>
        <fullName evidence="1">Helix-turn-helix domain-containing protein</fullName>
    </submittedName>
</protein>